<proteinExistence type="predicted"/>
<evidence type="ECO:0000313" key="2">
    <source>
        <dbReference type="EMBL" id="CAK9023119.1"/>
    </source>
</evidence>
<feature type="signal peptide" evidence="1">
    <location>
        <begin position="1"/>
        <end position="23"/>
    </location>
</feature>
<evidence type="ECO:0000313" key="3">
    <source>
        <dbReference type="Proteomes" id="UP001642464"/>
    </source>
</evidence>
<reference evidence="2 3" key="1">
    <citation type="submission" date="2024-02" db="EMBL/GenBank/DDBJ databases">
        <authorList>
            <person name="Chen Y."/>
            <person name="Shah S."/>
            <person name="Dougan E. K."/>
            <person name="Thang M."/>
            <person name="Chan C."/>
        </authorList>
    </citation>
    <scope>NUCLEOTIDE SEQUENCE [LARGE SCALE GENOMIC DNA]</scope>
</reference>
<feature type="chain" id="PRO_5046067372" evidence="1">
    <location>
        <begin position="24"/>
        <end position="290"/>
    </location>
</feature>
<accession>A0ABP0K986</accession>
<evidence type="ECO:0000256" key="1">
    <source>
        <dbReference type="SAM" id="SignalP"/>
    </source>
</evidence>
<keyword evidence="1" id="KW-0732">Signal</keyword>
<dbReference type="EMBL" id="CAXAMM010010335">
    <property type="protein sequence ID" value="CAK9023119.1"/>
    <property type="molecule type" value="Genomic_DNA"/>
</dbReference>
<name>A0ABP0K986_9DINO</name>
<sequence>MLEPRSIGAVVVLRFWVVVVSLAEIDEAPASCQFLQTRVSLNDNLVEASHNETMTGICVPWANLTCEEWLRSWLDFADPILDVSARYHADGWCVFGELDHWVRQCAISRRTGHVKNVLLTHEPYYVKFLNSSTSTPFTFRLFDGRTLVVRDHDLPLDDLFCYVNGLYDLPRSKIVNNFTFLEEVSEKWCKTFEETLPNYFGISMADNANEYRESEAFLLNLQKNGATSGEVPQWVVNNLYLHGAVKCVLRGGNRGAVCEPANCAARACFGEDKSTLLYTARGECERVVFD</sequence>
<dbReference type="Proteomes" id="UP001642464">
    <property type="component" value="Unassembled WGS sequence"/>
</dbReference>
<comment type="caution">
    <text evidence="2">The sequence shown here is derived from an EMBL/GenBank/DDBJ whole genome shotgun (WGS) entry which is preliminary data.</text>
</comment>
<gene>
    <name evidence="2" type="ORF">SCF082_LOCUS16071</name>
</gene>
<protein>
    <submittedName>
        <fullName evidence="2">Uncharacterized protein</fullName>
    </submittedName>
</protein>
<keyword evidence="3" id="KW-1185">Reference proteome</keyword>
<organism evidence="2 3">
    <name type="scientific">Durusdinium trenchii</name>
    <dbReference type="NCBI Taxonomy" id="1381693"/>
    <lineage>
        <taxon>Eukaryota</taxon>
        <taxon>Sar</taxon>
        <taxon>Alveolata</taxon>
        <taxon>Dinophyceae</taxon>
        <taxon>Suessiales</taxon>
        <taxon>Symbiodiniaceae</taxon>
        <taxon>Durusdinium</taxon>
    </lineage>
</organism>